<dbReference type="EMBL" id="GG700658">
    <property type="protein sequence ID" value="KFL62845.1"/>
    <property type="molecule type" value="Genomic_DNA"/>
</dbReference>
<name>A0A080WR74_TRIRC</name>
<evidence type="ECO:0000313" key="2">
    <source>
        <dbReference type="Proteomes" id="UP000008864"/>
    </source>
</evidence>
<sequence length="132" mass="14103">MTMSLSAEALALATRSLSTSVPRFSRIEVGMSSRISFANVLRREEGSRDVVTSGRGSTRPEVTAYSSSISISSVAPFAFESPVGSDSSYLKSSLSRLSFAIDGSRGFPEARDCFSFALRSAIEASLSCRALR</sequence>
<dbReference type="Proteomes" id="UP000008864">
    <property type="component" value="Unassembled WGS sequence"/>
</dbReference>
<protein>
    <submittedName>
        <fullName evidence="1">Uncharacterized protein</fullName>
    </submittedName>
</protein>
<dbReference type="RefSeq" id="XP_047607374.1">
    <property type="nucleotide sequence ID" value="XM_047751540.1"/>
</dbReference>
<dbReference type="VEuPathDB" id="FungiDB:TERG_12600"/>
<reference evidence="2" key="1">
    <citation type="journal article" date="2012" name="MBio">
        <title>Comparative genome analysis of Trichophyton rubrum and related dermatophytes reveals candidate genes involved in infection.</title>
        <authorList>
            <person name="Martinez D.A."/>
            <person name="Oliver B.G."/>
            <person name="Graeser Y."/>
            <person name="Goldberg J.M."/>
            <person name="Li W."/>
            <person name="Martinez-Rossi N.M."/>
            <person name="Monod M."/>
            <person name="Shelest E."/>
            <person name="Barton R.C."/>
            <person name="Birch E."/>
            <person name="Brakhage A.A."/>
            <person name="Chen Z."/>
            <person name="Gurr S.J."/>
            <person name="Heiman D."/>
            <person name="Heitman J."/>
            <person name="Kosti I."/>
            <person name="Rossi A."/>
            <person name="Saif S."/>
            <person name="Samalova M."/>
            <person name="Saunders C.W."/>
            <person name="Shea T."/>
            <person name="Summerbell R.C."/>
            <person name="Xu J."/>
            <person name="Young S."/>
            <person name="Zeng Q."/>
            <person name="Birren B.W."/>
            <person name="Cuomo C.A."/>
            <person name="White T.C."/>
        </authorList>
    </citation>
    <scope>NUCLEOTIDE SEQUENCE [LARGE SCALE GENOMIC DNA]</scope>
    <source>
        <strain evidence="2">ATCC MYA-4607 / CBS 118892</strain>
    </source>
</reference>
<gene>
    <name evidence="1" type="ORF">TERG_12600</name>
</gene>
<keyword evidence="2" id="KW-1185">Reference proteome</keyword>
<dbReference type="AlphaFoldDB" id="A0A080WR74"/>
<dbReference type="HOGENOM" id="CLU_1918564_0_0_1"/>
<organism evidence="1 2">
    <name type="scientific">Trichophyton rubrum (strain ATCC MYA-4607 / CBS 118892)</name>
    <name type="common">Athlete's foot fungus</name>
    <dbReference type="NCBI Taxonomy" id="559305"/>
    <lineage>
        <taxon>Eukaryota</taxon>
        <taxon>Fungi</taxon>
        <taxon>Dikarya</taxon>
        <taxon>Ascomycota</taxon>
        <taxon>Pezizomycotina</taxon>
        <taxon>Eurotiomycetes</taxon>
        <taxon>Eurotiomycetidae</taxon>
        <taxon>Onygenales</taxon>
        <taxon>Arthrodermataceae</taxon>
        <taxon>Trichophyton</taxon>
    </lineage>
</organism>
<dbReference type="InParanoid" id="A0A080WR74"/>
<evidence type="ECO:0000313" key="1">
    <source>
        <dbReference type="EMBL" id="KFL62845.1"/>
    </source>
</evidence>
<proteinExistence type="predicted"/>
<dbReference type="GeneID" id="71777753"/>
<accession>A0A080WR74</accession>